<organism evidence="10 11">
    <name type="scientific">Cedecea neteri</name>
    <dbReference type="NCBI Taxonomy" id="158822"/>
    <lineage>
        <taxon>Bacteria</taxon>
        <taxon>Pseudomonadati</taxon>
        <taxon>Pseudomonadota</taxon>
        <taxon>Gammaproteobacteria</taxon>
        <taxon>Enterobacterales</taxon>
        <taxon>Enterobacteriaceae</taxon>
        <taxon>Cedecea</taxon>
    </lineage>
</organism>
<feature type="domain" description="ABC transmembrane type-1" evidence="9">
    <location>
        <begin position="66"/>
        <end position="273"/>
    </location>
</feature>
<dbReference type="Proteomes" id="UP000251197">
    <property type="component" value="Unassembled WGS sequence"/>
</dbReference>
<keyword evidence="4" id="KW-0997">Cell inner membrane</keyword>
<comment type="similarity">
    <text evidence="8">Belongs to the binding-protein-dependent transport system permease family.</text>
</comment>
<proteinExistence type="inferred from homology"/>
<keyword evidence="7 8" id="KW-0472">Membrane</keyword>
<dbReference type="SUPFAM" id="SSF161098">
    <property type="entry name" value="MetI-like"/>
    <property type="match status" value="2"/>
</dbReference>
<evidence type="ECO:0000313" key="11">
    <source>
        <dbReference type="Proteomes" id="UP000251197"/>
    </source>
</evidence>
<keyword evidence="3" id="KW-1003">Cell membrane</keyword>
<dbReference type="PANTHER" id="PTHR43357:SF4">
    <property type="entry name" value="INNER MEMBRANE ABC TRANSPORTER PERMEASE PROTEIN YDCV"/>
    <property type="match status" value="1"/>
</dbReference>
<sequence length="430" mass="47298">MDALRRKWQSLPRGIVVLITALVIYIPLSFIVIQSFLSAPFFSPSKEWSLESFEFIFTDSDFYLALKSGFILAFGLVIIAIPLGGILAFLMVRTDLPGRRIIEPLILVPIFVSPMVLGFGYVVAAGPVGFFSLWAQSLLGFVPWNIYDMSSIVVIAGLTHVPHAYLYISSALRSVGSDVEEAARTAGATPLQVMTAVSLPMVRPAMLYATVLLFFLGLEVFGLMLVLGDPEGNMVLATYLYKLTNKLGTPSYHLMAAVAVVLICITIPLVMLQRRLMRTANRFVTVKGKASQARALPLGKWRWVAGAVVAFWLTVTIGVPLIGVILRSFISNWGVGVSLWDELSLNTFRTIWEQPNLLRAIVNSMAIGVIGGALAVVCYLFIGIAMHRKPDNVTRFLDYSVLVPVPCLVYWPVWPSCGCSYSYQCGSITR</sequence>
<evidence type="ECO:0000256" key="7">
    <source>
        <dbReference type="ARBA" id="ARBA00023136"/>
    </source>
</evidence>
<feature type="transmembrane region" description="Helical" evidence="8">
    <location>
        <begin position="62"/>
        <end position="92"/>
    </location>
</feature>
<dbReference type="Gene3D" id="1.10.3720.10">
    <property type="entry name" value="MetI-like"/>
    <property type="match status" value="2"/>
</dbReference>
<name>A0A2X2TAD3_9ENTR</name>
<feature type="transmembrane region" description="Helical" evidence="8">
    <location>
        <begin position="144"/>
        <end position="168"/>
    </location>
</feature>
<dbReference type="AlphaFoldDB" id="A0A2X2TAD3"/>
<keyword evidence="6 8" id="KW-1133">Transmembrane helix</keyword>
<evidence type="ECO:0000256" key="3">
    <source>
        <dbReference type="ARBA" id="ARBA00022475"/>
    </source>
</evidence>
<dbReference type="EMBL" id="UAVU01000003">
    <property type="protein sequence ID" value="SQA96305.1"/>
    <property type="molecule type" value="Genomic_DNA"/>
</dbReference>
<reference evidence="10 11" key="1">
    <citation type="submission" date="2018-06" db="EMBL/GenBank/DDBJ databases">
        <authorList>
            <consortium name="Pathogen Informatics"/>
            <person name="Doyle S."/>
        </authorList>
    </citation>
    <scope>NUCLEOTIDE SEQUENCE [LARGE SCALE GENOMIC DNA]</scope>
    <source>
        <strain evidence="10 11">NCTC12120</strain>
    </source>
</reference>
<dbReference type="CDD" id="cd06261">
    <property type="entry name" value="TM_PBP2"/>
    <property type="match status" value="1"/>
</dbReference>
<evidence type="ECO:0000259" key="9">
    <source>
        <dbReference type="PROSITE" id="PS50928"/>
    </source>
</evidence>
<evidence type="ECO:0000256" key="6">
    <source>
        <dbReference type="ARBA" id="ARBA00022989"/>
    </source>
</evidence>
<evidence type="ECO:0000256" key="1">
    <source>
        <dbReference type="ARBA" id="ARBA00004429"/>
    </source>
</evidence>
<evidence type="ECO:0000256" key="4">
    <source>
        <dbReference type="ARBA" id="ARBA00022519"/>
    </source>
</evidence>
<evidence type="ECO:0000313" key="10">
    <source>
        <dbReference type="EMBL" id="SQA96305.1"/>
    </source>
</evidence>
<keyword evidence="5 8" id="KW-0812">Transmembrane</keyword>
<accession>A0A2X2TAD3</accession>
<evidence type="ECO:0000256" key="5">
    <source>
        <dbReference type="ARBA" id="ARBA00022692"/>
    </source>
</evidence>
<feature type="transmembrane region" description="Helical" evidence="8">
    <location>
        <begin position="15"/>
        <end position="42"/>
    </location>
</feature>
<dbReference type="PANTHER" id="PTHR43357">
    <property type="entry name" value="INNER MEMBRANE ABC TRANSPORTER PERMEASE PROTEIN YDCV"/>
    <property type="match status" value="1"/>
</dbReference>
<dbReference type="GO" id="GO:0055085">
    <property type="term" value="P:transmembrane transport"/>
    <property type="evidence" value="ECO:0007669"/>
    <property type="project" value="InterPro"/>
</dbReference>
<feature type="transmembrane region" description="Helical" evidence="8">
    <location>
        <begin position="252"/>
        <end position="272"/>
    </location>
</feature>
<evidence type="ECO:0000256" key="8">
    <source>
        <dbReference type="RuleBase" id="RU363032"/>
    </source>
</evidence>
<comment type="subcellular location">
    <subcellularLocation>
        <location evidence="1">Cell inner membrane</location>
        <topology evidence="1">Multi-pass membrane protein</topology>
    </subcellularLocation>
    <subcellularLocation>
        <location evidence="8">Cell membrane</location>
        <topology evidence="8">Multi-pass membrane protein</topology>
    </subcellularLocation>
</comment>
<dbReference type="PROSITE" id="PS50928">
    <property type="entry name" value="ABC_TM1"/>
    <property type="match status" value="1"/>
</dbReference>
<feature type="transmembrane region" description="Helical" evidence="8">
    <location>
        <begin position="303"/>
        <end position="330"/>
    </location>
</feature>
<dbReference type="InterPro" id="IPR035906">
    <property type="entry name" value="MetI-like_sf"/>
</dbReference>
<feature type="transmembrane region" description="Helical" evidence="8">
    <location>
        <begin position="360"/>
        <end position="384"/>
    </location>
</feature>
<feature type="transmembrane region" description="Helical" evidence="8">
    <location>
        <begin position="104"/>
        <end position="124"/>
    </location>
</feature>
<dbReference type="Pfam" id="PF00528">
    <property type="entry name" value="BPD_transp_1"/>
    <property type="match status" value="1"/>
</dbReference>
<dbReference type="GO" id="GO:0005886">
    <property type="term" value="C:plasma membrane"/>
    <property type="evidence" value="ECO:0007669"/>
    <property type="project" value="UniProtKB-SubCell"/>
</dbReference>
<evidence type="ECO:0000256" key="2">
    <source>
        <dbReference type="ARBA" id="ARBA00022448"/>
    </source>
</evidence>
<gene>
    <name evidence="10" type="primary">cysW_1</name>
    <name evidence="10" type="ORF">NCTC12120_00060</name>
</gene>
<feature type="transmembrane region" description="Helical" evidence="8">
    <location>
        <begin position="205"/>
        <end position="227"/>
    </location>
</feature>
<dbReference type="InterPro" id="IPR000515">
    <property type="entry name" value="MetI-like"/>
</dbReference>
<dbReference type="STRING" id="158822.LH23_12955"/>
<feature type="transmembrane region" description="Helical" evidence="8">
    <location>
        <begin position="396"/>
        <end position="414"/>
    </location>
</feature>
<protein>
    <submittedName>
        <fullName evidence="10">Sulfate transport system permease protein CysW</fullName>
    </submittedName>
</protein>
<keyword evidence="2 8" id="KW-0813">Transport</keyword>